<dbReference type="EMBL" id="BSTI01000001">
    <property type="protein sequence ID" value="GLY63504.1"/>
    <property type="molecule type" value="Genomic_DNA"/>
</dbReference>
<feature type="compositionally biased region" description="Acidic residues" evidence="1">
    <location>
        <begin position="1"/>
        <end position="12"/>
    </location>
</feature>
<feature type="region of interest" description="Disordered" evidence="1">
    <location>
        <begin position="1"/>
        <end position="46"/>
    </location>
</feature>
<evidence type="ECO:0000313" key="2">
    <source>
        <dbReference type="EMBL" id="GLY63504.1"/>
    </source>
</evidence>
<accession>A0A9W6VE76</accession>
<proteinExistence type="predicted"/>
<reference evidence="2" key="1">
    <citation type="submission" date="2023-03" db="EMBL/GenBank/DDBJ databases">
        <title>Amycolatopsis taiwanensis NBRC 103393.</title>
        <authorList>
            <person name="Ichikawa N."/>
            <person name="Sato H."/>
            <person name="Tonouchi N."/>
        </authorList>
    </citation>
    <scope>NUCLEOTIDE SEQUENCE</scope>
    <source>
        <strain evidence="2">NBRC 103393</strain>
    </source>
</reference>
<dbReference type="AlphaFoldDB" id="A0A9W6VE76"/>
<evidence type="ECO:0000313" key="3">
    <source>
        <dbReference type="Proteomes" id="UP001165136"/>
    </source>
</evidence>
<protein>
    <submittedName>
        <fullName evidence="2">Uncharacterized protein</fullName>
    </submittedName>
</protein>
<sequence length="71" mass="7964">MGFGPDEAEEPEPVGTVGNEGERRAPVPCRGRRSRYDEEFEDEDFSHKDRLTRERFEAACVAARVVLPAVA</sequence>
<dbReference type="Proteomes" id="UP001165136">
    <property type="component" value="Unassembled WGS sequence"/>
</dbReference>
<comment type="caution">
    <text evidence="2">The sequence shown here is derived from an EMBL/GenBank/DDBJ whole genome shotgun (WGS) entry which is preliminary data.</text>
</comment>
<evidence type="ECO:0000256" key="1">
    <source>
        <dbReference type="SAM" id="MobiDB-lite"/>
    </source>
</evidence>
<keyword evidence="3" id="KW-1185">Reference proteome</keyword>
<organism evidence="2 3">
    <name type="scientific">Amycolatopsis taiwanensis</name>
    <dbReference type="NCBI Taxonomy" id="342230"/>
    <lineage>
        <taxon>Bacteria</taxon>
        <taxon>Bacillati</taxon>
        <taxon>Actinomycetota</taxon>
        <taxon>Actinomycetes</taxon>
        <taxon>Pseudonocardiales</taxon>
        <taxon>Pseudonocardiaceae</taxon>
        <taxon>Amycolatopsis</taxon>
    </lineage>
</organism>
<gene>
    <name evidence="2" type="ORF">Atai01_01230</name>
</gene>
<name>A0A9W6VE76_9PSEU</name>